<dbReference type="EMBL" id="JASCZI010273119">
    <property type="protein sequence ID" value="MED6224254.1"/>
    <property type="molecule type" value="Genomic_DNA"/>
</dbReference>
<feature type="region of interest" description="Disordered" evidence="2">
    <location>
        <begin position="172"/>
        <end position="204"/>
    </location>
</feature>
<evidence type="ECO:0000256" key="2">
    <source>
        <dbReference type="SAM" id="MobiDB-lite"/>
    </source>
</evidence>
<accession>A0ABU6ZQJ7</accession>
<name>A0ABU6ZQJ7_9FABA</name>
<feature type="coiled-coil region" evidence="1">
    <location>
        <begin position="79"/>
        <end position="113"/>
    </location>
</feature>
<protein>
    <submittedName>
        <fullName evidence="3">Uncharacterized protein</fullName>
    </submittedName>
</protein>
<sequence length="253" mass="28292">VGIENAFAAKVQMEKELAATKDQVHVVTAERDSALASPLLKVKVDSLTEQLRLAESKRLSALARMKEVEEGNKFQHVELQSCRSTLEQEEKKVKSLTRSLEQKQKALDEAKATAGHWGQEWKALAEETGEMVQETFDILMDQVRHLNPVVDYSMITLDTRWDPKGKRIYNPKAETKEQAEPAVKDRPEPVVEEQSGVLAKEQSKPLVEQQQVEEAVVGYMPGSQNLSAFYGVELVGALSKCFDHPVGAFPICF</sequence>
<dbReference type="Proteomes" id="UP001341840">
    <property type="component" value="Unassembled WGS sequence"/>
</dbReference>
<evidence type="ECO:0000313" key="4">
    <source>
        <dbReference type="Proteomes" id="UP001341840"/>
    </source>
</evidence>
<evidence type="ECO:0000256" key="1">
    <source>
        <dbReference type="SAM" id="Coils"/>
    </source>
</evidence>
<keyword evidence="4" id="KW-1185">Reference proteome</keyword>
<evidence type="ECO:0000313" key="3">
    <source>
        <dbReference type="EMBL" id="MED6224254.1"/>
    </source>
</evidence>
<feature type="non-terminal residue" evidence="3">
    <location>
        <position position="1"/>
    </location>
</feature>
<organism evidence="3 4">
    <name type="scientific">Stylosanthes scabra</name>
    <dbReference type="NCBI Taxonomy" id="79078"/>
    <lineage>
        <taxon>Eukaryota</taxon>
        <taxon>Viridiplantae</taxon>
        <taxon>Streptophyta</taxon>
        <taxon>Embryophyta</taxon>
        <taxon>Tracheophyta</taxon>
        <taxon>Spermatophyta</taxon>
        <taxon>Magnoliopsida</taxon>
        <taxon>eudicotyledons</taxon>
        <taxon>Gunneridae</taxon>
        <taxon>Pentapetalae</taxon>
        <taxon>rosids</taxon>
        <taxon>fabids</taxon>
        <taxon>Fabales</taxon>
        <taxon>Fabaceae</taxon>
        <taxon>Papilionoideae</taxon>
        <taxon>50 kb inversion clade</taxon>
        <taxon>dalbergioids sensu lato</taxon>
        <taxon>Dalbergieae</taxon>
        <taxon>Pterocarpus clade</taxon>
        <taxon>Stylosanthes</taxon>
    </lineage>
</organism>
<keyword evidence="1" id="KW-0175">Coiled coil</keyword>
<feature type="compositionally biased region" description="Basic and acidic residues" evidence="2">
    <location>
        <begin position="173"/>
        <end position="189"/>
    </location>
</feature>
<gene>
    <name evidence="3" type="ORF">PIB30_082263</name>
</gene>
<comment type="caution">
    <text evidence="3">The sequence shown here is derived from an EMBL/GenBank/DDBJ whole genome shotgun (WGS) entry which is preliminary data.</text>
</comment>
<reference evidence="3 4" key="1">
    <citation type="journal article" date="2023" name="Plants (Basel)">
        <title>Bridging the Gap: Combining Genomics and Transcriptomics Approaches to Understand Stylosanthes scabra, an Orphan Legume from the Brazilian Caatinga.</title>
        <authorList>
            <person name="Ferreira-Neto J.R.C."/>
            <person name="da Silva M.D."/>
            <person name="Binneck E."/>
            <person name="de Melo N.F."/>
            <person name="da Silva R.H."/>
            <person name="de Melo A.L.T.M."/>
            <person name="Pandolfi V."/>
            <person name="Bustamante F.O."/>
            <person name="Brasileiro-Vidal A.C."/>
            <person name="Benko-Iseppon A.M."/>
        </authorList>
    </citation>
    <scope>NUCLEOTIDE SEQUENCE [LARGE SCALE GENOMIC DNA]</scope>
    <source>
        <tissue evidence="3">Leaves</tissue>
    </source>
</reference>
<proteinExistence type="predicted"/>